<protein>
    <submittedName>
        <fullName evidence="1">Uncharacterized protein</fullName>
    </submittedName>
</protein>
<dbReference type="AlphaFoldDB" id="A0A8H5ZRL3"/>
<sequence length="90" mass="9756">MLEANFPEDQTTQRHAVNVIVLAVLGETQLSSAMLTIPSFLGVMSHTKFCLVYTAKMGLPTPGHVNKAEFERTQAICTNGAKPDSSSVNY</sequence>
<name>A0A8H5ZRL3_COCSA</name>
<accession>A0A8H5ZRL3</accession>
<comment type="caution">
    <text evidence="1">The sequence shown here is derived from an EMBL/GenBank/DDBJ whole genome shotgun (WGS) entry which is preliminary data.</text>
</comment>
<evidence type="ECO:0000313" key="1">
    <source>
        <dbReference type="EMBL" id="KAF5853824.1"/>
    </source>
</evidence>
<dbReference type="Proteomes" id="UP000624244">
    <property type="component" value="Unassembled WGS sequence"/>
</dbReference>
<gene>
    <name evidence="1" type="ORF">GGP41_006598</name>
</gene>
<dbReference type="EMBL" id="WNKQ01000001">
    <property type="protein sequence ID" value="KAF5853824.1"/>
    <property type="molecule type" value="Genomic_DNA"/>
</dbReference>
<proteinExistence type="predicted"/>
<organism evidence="1 2">
    <name type="scientific">Cochliobolus sativus</name>
    <name type="common">Common root rot and spot blotch fungus</name>
    <name type="synonym">Bipolaris sorokiniana</name>
    <dbReference type="NCBI Taxonomy" id="45130"/>
    <lineage>
        <taxon>Eukaryota</taxon>
        <taxon>Fungi</taxon>
        <taxon>Dikarya</taxon>
        <taxon>Ascomycota</taxon>
        <taxon>Pezizomycotina</taxon>
        <taxon>Dothideomycetes</taxon>
        <taxon>Pleosporomycetidae</taxon>
        <taxon>Pleosporales</taxon>
        <taxon>Pleosporineae</taxon>
        <taxon>Pleosporaceae</taxon>
        <taxon>Bipolaris</taxon>
    </lineage>
</organism>
<evidence type="ECO:0000313" key="2">
    <source>
        <dbReference type="Proteomes" id="UP000624244"/>
    </source>
</evidence>
<reference evidence="1" key="1">
    <citation type="submission" date="2019-11" db="EMBL/GenBank/DDBJ databases">
        <title>Bipolaris sorokiniana Genome sequencing.</title>
        <authorList>
            <person name="Wang H."/>
        </authorList>
    </citation>
    <scope>NUCLEOTIDE SEQUENCE</scope>
</reference>